<gene>
    <name evidence="2" type="ORF">K460DRAFT_366621</name>
</gene>
<feature type="region of interest" description="Disordered" evidence="1">
    <location>
        <begin position="1"/>
        <end position="103"/>
    </location>
</feature>
<dbReference type="AlphaFoldDB" id="A0A9P4GIG0"/>
<evidence type="ECO:0000313" key="2">
    <source>
        <dbReference type="EMBL" id="KAF1845771.1"/>
    </source>
</evidence>
<feature type="compositionally biased region" description="Low complexity" evidence="1">
    <location>
        <begin position="56"/>
        <end position="103"/>
    </location>
</feature>
<feature type="compositionally biased region" description="Pro residues" evidence="1">
    <location>
        <begin position="1"/>
        <end position="10"/>
    </location>
</feature>
<dbReference type="RefSeq" id="XP_040788334.1">
    <property type="nucleotide sequence ID" value="XM_040933414.1"/>
</dbReference>
<evidence type="ECO:0000256" key="1">
    <source>
        <dbReference type="SAM" id="MobiDB-lite"/>
    </source>
</evidence>
<feature type="region of interest" description="Disordered" evidence="1">
    <location>
        <begin position="147"/>
        <end position="203"/>
    </location>
</feature>
<evidence type="ECO:0000313" key="3">
    <source>
        <dbReference type="Proteomes" id="UP000800039"/>
    </source>
</evidence>
<dbReference type="Proteomes" id="UP000800039">
    <property type="component" value="Unassembled WGS sequence"/>
</dbReference>
<keyword evidence="3" id="KW-1185">Reference proteome</keyword>
<organism evidence="2 3">
    <name type="scientific">Cucurbitaria berberidis CBS 394.84</name>
    <dbReference type="NCBI Taxonomy" id="1168544"/>
    <lineage>
        <taxon>Eukaryota</taxon>
        <taxon>Fungi</taxon>
        <taxon>Dikarya</taxon>
        <taxon>Ascomycota</taxon>
        <taxon>Pezizomycotina</taxon>
        <taxon>Dothideomycetes</taxon>
        <taxon>Pleosporomycetidae</taxon>
        <taxon>Pleosporales</taxon>
        <taxon>Pleosporineae</taxon>
        <taxon>Cucurbitariaceae</taxon>
        <taxon>Cucurbitaria</taxon>
    </lineage>
</organism>
<dbReference type="OrthoDB" id="3351042at2759"/>
<dbReference type="EMBL" id="ML976616">
    <property type="protein sequence ID" value="KAF1845771.1"/>
    <property type="molecule type" value="Genomic_DNA"/>
</dbReference>
<comment type="caution">
    <text evidence="2">The sequence shown here is derived from an EMBL/GenBank/DDBJ whole genome shotgun (WGS) entry which is preliminary data.</text>
</comment>
<feature type="compositionally biased region" description="Polar residues" evidence="1">
    <location>
        <begin position="188"/>
        <end position="199"/>
    </location>
</feature>
<name>A0A9P4GIG0_9PLEO</name>
<dbReference type="GeneID" id="63850665"/>
<feature type="compositionally biased region" description="Low complexity" evidence="1">
    <location>
        <begin position="147"/>
        <end position="164"/>
    </location>
</feature>
<reference evidence="2" key="1">
    <citation type="submission" date="2020-01" db="EMBL/GenBank/DDBJ databases">
        <authorList>
            <consortium name="DOE Joint Genome Institute"/>
            <person name="Haridas S."/>
            <person name="Albert R."/>
            <person name="Binder M."/>
            <person name="Bloem J."/>
            <person name="Labutti K."/>
            <person name="Salamov A."/>
            <person name="Andreopoulos B."/>
            <person name="Baker S.E."/>
            <person name="Barry K."/>
            <person name="Bills G."/>
            <person name="Bluhm B.H."/>
            <person name="Cannon C."/>
            <person name="Castanera R."/>
            <person name="Culley D.E."/>
            <person name="Daum C."/>
            <person name="Ezra D."/>
            <person name="Gonzalez J.B."/>
            <person name="Henrissat B."/>
            <person name="Kuo A."/>
            <person name="Liang C."/>
            <person name="Lipzen A."/>
            <person name="Lutzoni F."/>
            <person name="Magnuson J."/>
            <person name="Mondo S."/>
            <person name="Nolan M."/>
            <person name="Ohm R."/>
            <person name="Pangilinan J."/>
            <person name="Park H.-J."/>
            <person name="Ramirez L."/>
            <person name="Alfaro M."/>
            <person name="Sun H."/>
            <person name="Tritt A."/>
            <person name="Yoshinaga Y."/>
            <person name="Zwiers L.-H."/>
            <person name="Turgeon B.G."/>
            <person name="Goodwin S.B."/>
            <person name="Spatafora J.W."/>
            <person name="Crous P.W."/>
            <person name="Grigoriev I.V."/>
        </authorList>
    </citation>
    <scope>NUCLEOTIDE SEQUENCE</scope>
    <source>
        <strain evidence="2">CBS 394.84</strain>
    </source>
</reference>
<proteinExistence type="predicted"/>
<accession>A0A9P4GIG0</accession>
<feature type="compositionally biased region" description="Pro residues" evidence="1">
    <location>
        <begin position="17"/>
        <end position="41"/>
    </location>
</feature>
<protein>
    <submittedName>
        <fullName evidence="2">Uncharacterized protein</fullName>
    </submittedName>
</protein>
<sequence length="580" mass="63478">MPFVKQPPPVATFDPSSPAPPPPPYTVGPVQLPTPTPPPQPKTAFAPPMQPGNFPQGQIQSQMQQQQQFQPQQAQFVQSPQGQNSQPPFAQNPAMQQQFPMAQQPYQGVPNMTPQQVQQVQQVIQNMPPEKLHMVQQQVQQILPPQQMMSPQPQGMMMSPQPMQQQPPPAQRPQFTTTAPSGLFGSKHTPSPGSGPQDAQKSDGVKRFFGDTLFGRVARSSVQTATSMAKMPTALSPWGDNNPVTLPNVRYRDAVLFTTFAFVGGPLVDGIADGVTSTFGADSFISEIISSGAGAIAASTVLKYSVFQIVEQAIDKGIIEHMLPEEEKMLQTTNVKSLQVGIKHKLMGVDADLRFVGMYPTRNTQACEKGWFCPYLFSSARTPSVPRANEFAIAQSFGPFLGGDYLLAHKLLSESATTLSMCEANPQIDIGTNRLLILFTAISPFRANMWSTSRRPGCGTIVFHLLDGCPALVIPVTKRSPITAWSPWTLSQMRQAQYSAQPPTPGSGMYSAEWQHEQICEWLDTIISVPHVNPSLRDRYVDVLGRSVSLVINGALALDKCQPLLGKLDPERAGICMFRY</sequence>